<organism evidence="2 3">
    <name type="scientific">Lates calcarifer</name>
    <name type="common">Barramundi</name>
    <name type="synonym">Holocentrus calcarifer</name>
    <dbReference type="NCBI Taxonomy" id="8187"/>
    <lineage>
        <taxon>Eukaryota</taxon>
        <taxon>Metazoa</taxon>
        <taxon>Chordata</taxon>
        <taxon>Craniata</taxon>
        <taxon>Vertebrata</taxon>
        <taxon>Euteleostomi</taxon>
        <taxon>Actinopterygii</taxon>
        <taxon>Neopterygii</taxon>
        <taxon>Teleostei</taxon>
        <taxon>Neoteleostei</taxon>
        <taxon>Acanthomorphata</taxon>
        <taxon>Carangaria</taxon>
        <taxon>Carangaria incertae sedis</taxon>
        <taxon>Centropomidae</taxon>
        <taxon>Lates</taxon>
    </lineage>
</organism>
<evidence type="ECO:0000313" key="3">
    <source>
        <dbReference type="Proteomes" id="UP000314980"/>
    </source>
</evidence>
<dbReference type="InParanoid" id="A0A4W6FUJ6"/>
<reference evidence="3" key="1">
    <citation type="submission" date="2015-09" db="EMBL/GenBank/DDBJ databases">
        <authorList>
            <person name="Sai Rama Sridatta P."/>
        </authorList>
    </citation>
    <scope>NUCLEOTIDE SEQUENCE [LARGE SCALE GENOMIC DNA]</scope>
</reference>
<dbReference type="InterPro" id="IPR036179">
    <property type="entry name" value="Ig-like_dom_sf"/>
</dbReference>
<dbReference type="InterPro" id="IPR007110">
    <property type="entry name" value="Ig-like_dom"/>
</dbReference>
<dbReference type="SUPFAM" id="SSF48726">
    <property type="entry name" value="Immunoglobulin"/>
    <property type="match status" value="1"/>
</dbReference>
<dbReference type="Proteomes" id="UP000314980">
    <property type="component" value="Unassembled WGS sequence"/>
</dbReference>
<sequence length="99" mass="11424">MGCYLGWSYCRAGGSHRVGNDKRGNDSWQRQTENEVYNANTEAPFNKSKYIMSRPAVLSSSLQIKPVEAEDSAVYYCASSRAQWFRKPQQLNNNLRRKR</sequence>
<dbReference type="InterPro" id="IPR013783">
    <property type="entry name" value="Ig-like_fold"/>
</dbReference>
<keyword evidence="3" id="KW-1185">Reference proteome</keyword>
<accession>A0A4W6FUJ6</accession>
<dbReference type="Gene3D" id="2.60.40.10">
    <property type="entry name" value="Immunoglobulins"/>
    <property type="match status" value="1"/>
</dbReference>
<name>A0A4W6FUJ6_LATCA</name>
<protein>
    <recommendedName>
        <fullName evidence="1">Ig-like domain-containing protein</fullName>
    </recommendedName>
</protein>
<evidence type="ECO:0000259" key="1">
    <source>
        <dbReference type="PROSITE" id="PS50835"/>
    </source>
</evidence>
<dbReference type="PROSITE" id="PS50835">
    <property type="entry name" value="IG_LIKE"/>
    <property type="match status" value="1"/>
</dbReference>
<dbReference type="Ensembl" id="ENSLCAT00010055743.1">
    <property type="protein sequence ID" value="ENSLCAP00010054331.1"/>
    <property type="gene ID" value="ENSLCAG00010025319.1"/>
</dbReference>
<feature type="domain" description="Ig-like" evidence="1">
    <location>
        <begin position="10"/>
        <end position="77"/>
    </location>
</feature>
<proteinExistence type="predicted"/>
<dbReference type="AlphaFoldDB" id="A0A4W6FUJ6"/>
<dbReference type="GeneTree" id="ENSGT00940000174883"/>
<reference evidence="2" key="3">
    <citation type="submission" date="2025-09" db="UniProtKB">
        <authorList>
            <consortium name="Ensembl"/>
        </authorList>
    </citation>
    <scope>IDENTIFICATION</scope>
</reference>
<evidence type="ECO:0000313" key="2">
    <source>
        <dbReference type="Ensembl" id="ENSLCAP00010054331.1"/>
    </source>
</evidence>
<reference evidence="2" key="2">
    <citation type="submission" date="2025-08" db="UniProtKB">
        <authorList>
            <consortium name="Ensembl"/>
        </authorList>
    </citation>
    <scope>IDENTIFICATION</scope>
</reference>